<evidence type="ECO:0000313" key="3">
    <source>
        <dbReference type="Proteomes" id="UP000675940"/>
    </source>
</evidence>
<keyword evidence="1" id="KW-1133">Transmembrane helix</keyword>
<organism evidence="2 3">
    <name type="scientific">Sagittula salina</name>
    <dbReference type="NCBI Taxonomy" id="2820268"/>
    <lineage>
        <taxon>Bacteria</taxon>
        <taxon>Pseudomonadati</taxon>
        <taxon>Pseudomonadota</taxon>
        <taxon>Alphaproteobacteria</taxon>
        <taxon>Rhodobacterales</taxon>
        <taxon>Roseobacteraceae</taxon>
        <taxon>Sagittula</taxon>
    </lineage>
</organism>
<feature type="transmembrane region" description="Helical" evidence="1">
    <location>
        <begin position="199"/>
        <end position="225"/>
    </location>
</feature>
<protein>
    <submittedName>
        <fullName evidence="2">Uncharacterized protein</fullName>
    </submittedName>
</protein>
<evidence type="ECO:0000313" key="2">
    <source>
        <dbReference type="EMBL" id="MBP0481069.1"/>
    </source>
</evidence>
<accession>A0A940S1L6</accession>
<gene>
    <name evidence="2" type="ORF">J5474_00990</name>
</gene>
<proteinExistence type="predicted"/>
<keyword evidence="1" id="KW-0472">Membrane</keyword>
<dbReference type="Proteomes" id="UP000675940">
    <property type="component" value="Unassembled WGS sequence"/>
</dbReference>
<name>A0A940S1L6_9RHOB</name>
<evidence type="ECO:0000256" key="1">
    <source>
        <dbReference type="SAM" id="Phobius"/>
    </source>
</evidence>
<comment type="caution">
    <text evidence="2">The sequence shown here is derived from an EMBL/GenBank/DDBJ whole genome shotgun (WGS) entry which is preliminary data.</text>
</comment>
<keyword evidence="1" id="KW-0812">Transmembrane</keyword>
<dbReference type="AlphaFoldDB" id="A0A940S1L6"/>
<reference evidence="2" key="1">
    <citation type="submission" date="2021-03" db="EMBL/GenBank/DDBJ databases">
        <title>Sagittula salina sp. nov. strain M10.9X isolated from the marine waste.</title>
        <authorList>
            <person name="Satari L."/>
            <person name="Molina-Menor E."/>
            <person name="Vidal-Verdu A."/>
            <person name="Pascual J."/>
            <person name="Pereto J."/>
            <person name="Porcar M."/>
        </authorList>
    </citation>
    <scope>NUCLEOTIDE SEQUENCE</scope>
    <source>
        <strain evidence="2">M10.9X</strain>
    </source>
</reference>
<keyword evidence="3" id="KW-1185">Reference proteome</keyword>
<sequence length="261" mass="28958">MDLVEYPYAGLILPDATDLDPKPYLDSAARVLARVDPIPGAAPHRSAHGNRVHGRRYGVIVHPEEDSDYGPRVVIEIVTTNGEAPAEEEAARVLSAVVQACLDHSCADILEWYSPDVLLDRDDFIRLRTYVSPRRLQEVDTDMEDELFENETFTSTVRGSLYGAPKPIPLEERPQITDRLAQYRIAFEPLEPAERRMTVAGWLMTGVLGTVYLPVAAFVSIVTLGRGMDFRLISQALAVTALFAALYNADRLGDVLNTVIH</sequence>
<dbReference type="RefSeq" id="WP_209358486.1">
    <property type="nucleotide sequence ID" value="NZ_JAGISH010000001.1"/>
</dbReference>
<dbReference type="EMBL" id="JAGISH010000001">
    <property type="protein sequence ID" value="MBP0481069.1"/>
    <property type="molecule type" value="Genomic_DNA"/>
</dbReference>